<protein>
    <recommendedName>
        <fullName evidence="5">Hydro-lyase</fullName>
    </recommendedName>
</protein>
<sequence>MAGLSPREVREQIRTAKWTRPTSGLCLGYQQANMVIMPAKYAADFEAFCRANPGPCPLLAVVPAGETEIKKLAKGSDVRTDLPSYRVFKDGQFVEQVSDIKALWRDDLVSFFLGCSFGFERALQEGGIEVRNITEGKNVSMYTTNIQCTPVGPFNCPMVVSMRPIPVDKVETAIQVTGNIALAHGRPVHMGDPAAIGIRDIAQVDFGDAVTIRDGETPVFWACGVTSALAALSAKPDLVITHAPGCMLVTDVRDSEHVDDDEHAA</sequence>
<evidence type="ECO:0000256" key="2">
    <source>
        <dbReference type="ARBA" id="ARBA00023239"/>
    </source>
</evidence>
<dbReference type="OMA" id="NVPMYKT"/>
<evidence type="ECO:0000313" key="4">
    <source>
        <dbReference type="Proteomes" id="UP000011083"/>
    </source>
</evidence>
<dbReference type="GeneID" id="14911284"/>
<gene>
    <name evidence="3" type="ORF">ACA1_145250</name>
</gene>
<proteinExistence type="inferred from homology"/>
<dbReference type="KEGG" id="acan:ACA1_145250"/>
<dbReference type="AlphaFoldDB" id="L8GDG1"/>
<dbReference type="Gene3D" id="3.30.2040.10">
    <property type="entry name" value="PSTPO5379-like domain"/>
    <property type="match status" value="1"/>
</dbReference>
<dbReference type="InterPro" id="IPR038021">
    <property type="entry name" value="Putative_hydro-lyase"/>
</dbReference>
<dbReference type="PANTHER" id="PTHR32022:SF10">
    <property type="entry name" value="D-GLUTAMATE CYCLASE, MITOCHONDRIAL"/>
    <property type="match status" value="1"/>
</dbReference>
<dbReference type="RefSeq" id="XP_004332917.1">
    <property type="nucleotide sequence ID" value="XM_004332869.1"/>
</dbReference>
<dbReference type="Proteomes" id="UP000011083">
    <property type="component" value="Unassembled WGS sequence"/>
</dbReference>
<organism evidence="3 4">
    <name type="scientific">Acanthamoeba castellanii (strain ATCC 30010 / Neff)</name>
    <dbReference type="NCBI Taxonomy" id="1257118"/>
    <lineage>
        <taxon>Eukaryota</taxon>
        <taxon>Amoebozoa</taxon>
        <taxon>Discosea</taxon>
        <taxon>Longamoebia</taxon>
        <taxon>Centramoebida</taxon>
        <taxon>Acanthamoebidae</taxon>
        <taxon>Acanthamoeba</taxon>
    </lineage>
</organism>
<keyword evidence="4" id="KW-1185">Reference proteome</keyword>
<evidence type="ECO:0008006" key="5">
    <source>
        <dbReference type="Google" id="ProtNLM"/>
    </source>
</evidence>
<dbReference type="PIRSF" id="PIRSF029755">
    <property type="entry name" value="UCP029755"/>
    <property type="match status" value="1"/>
</dbReference>
<name>L8GDG1_ACACF</name>
<dbReference type="STRING" id="1257118.L8GDG1"/>
<dbReference type="Gene3D" id="3.40.1640.10">
    <property type="entry name" value="PSTPO5379-like"/>
    <property type="match status" value="1"/>
</dbReference>
<dbReference type="PANTHER" id="PTHR32022">
    <property type="entry name" value="D-GLUTAMATE CYCLASE, MITOCHONDRIAL"/>
    <property type="match status" value="1"/>
</dbReference>
<keyword evidence="2" id="KW-0456">Lyase</keyword>
<dbReference type="FunFam" id="3.30.2040.10:FF:000001">
    <property type="entry name" value="D-glutamate cyclase, mitochondrial"/>
    <property type="match status" value="1"/>
</dbReference>
<accession>L8GDG1</accession>
<evidence type="ECO:0000313" key="3">
    <source>
        <dbReference type="EMBL" id="ELR10904.1"/>
    </source>
</evidence>
<evidence type="ECO:0000256" key="1">
    <source>
        <dbReference type="ARBA" id="ARBA00007896"/>
    </source>
</evidence>
<dbReference type="SUPFAM" id="SSF160920">
    <property type="entry name" value="PSTPO5379-like"/>
    <property type="match status" value="1"/>
</dbReference>
<dbReference type="VEuPathDB" id="AmoebaDB:ACA1_145250"/>
<dbReference type="HAMAP" id="MF_01830">
    <property type="entry name" value="Hydro_lyase"/>
    <property type="match status" value="1"/>
</dbReference>
<dbReference type="InterPro" id="IPR016938">
    <property type="entry name" value="UPF0317"/>
</dbReference>
<reference evidence="3 4" key="1">
    <citation type="journal article" date="2013" name="Genome Biol.">
        <title>Genome of Acanthamoeba castellanii highlights extensive lateral gene transfer and early evolution of tyrosine kinase signaling.</title>
        <authorList>
            <person name="Clarke M."/>
            <person name="Lohan A.J."/>
            <person name="Liu B."/>
            <person name="Lagkouvardos I."/>
            <person name="Roy S."/>
            <person name="Zafar N."/>
            <person name="Bertelli C."/>
            <person name="Schilde C."/>
            <person name="Kianianmomeni A."/>
            <person name="Burglin T.R."/>
            <person name="Frech C."/>
            <person name="Turcotte B."/>
            <person name="Kopec K.O."/>
            <person name="Synnott J.M."/>
            <person name="Choo C."/>
            <person name="Paponov I."/>
            <person name="Finkler A."/>
            <person name="Soon Heng Tan C."/>
            <person name="Hutchins A.P."/>
            <person name="Weinmeier T."/>
            <person name="Rattei T."/>
            <person name="Chu J.S."/>
            <person name="Gimenez G."/>
            <person name="Irimia M."/>
            <person name="Rigden D.J."/>
            <person name="Fitzpatrick D.A."/>
            <person name="Lorenzo-Morales J."/>
            <person name="Bateman A."/>
            <person name="Chiu C.H."/>
            <person name="Tang P."/>
            <person name="Hegemann P."/>
            <person name="Fromm H."/>
            <person name="Raoult D."/>
            <person name="Greub G."/>
            <person name="Miranda-Saavedra D."/>
            <person name="Chen N."/>
            <person name="Nash P."/>
            <person name="Ginger M.L."/>
            <person name="Horn M."/>
            <person name="Schaap P."/>
            <person name="Caler L."/>
            <person name="Loftus B."/>
        </authorList>
    </citation>
    <scope>NUCLEOTIDE SEQUENCE [LARGE SCALE GENOMIC DNA]</scope>
    <source>
        <strain evidence="3 4">Neff</strain>
    </source>
</reference>
<dbReference type="NCBIfam" id="NF003969">
    <property type="entry name" value="PRK05463.1"/>
    <property type="match status" value="1"/>
</dbReference>
<dbReference type="GO" id="GO:0047820">
    <property type="term" value="F:D-glutamate cyclase activity"/>
    <property type="evidence" value="ECO:0007669"/>
    <property type="project" value="TreeGrafter"/>
</dbReference>
<dbReference type="EMBL" id="KB008171">
    <property type="protein sequence ID" value="ELR10904.1"/>
    <property type="molecule type" value="Genomic_DNA"/>
</dbReference>
<dbReference type="InterPro" id="IPR009906">
    <property type="entry name" value="D-Glu_cyclase"/>
</dbReference>
<dbReference type="OrthoDB" id="10262538at2759"/>
<dbReference type="GO" id="GO:0006536">
    <property type="term" value="P:glutamate metabolic process"/>
    <property type="evidence" value="ECO:0007669"/>
    <property type="project" value="TreeGrafter"/>
</dbReference>
<comment type="similarity">
    <text evidence="1">Belongs to the D-glutamate cyclase family.</text>
</comment>
<dbReference type="Pfam" id="PF07286">
    <property type="entry name" value="D-Glu_cyclase"/>
    <property type="match status" value="1"/>
</dbReference>